<comment type="caution">
    <text evidence="6">The sequence shown here is derived from an EMBL/GenBank/DDBJ whole genome shotgun (WGS) entry which is preliminary data.</text>
</comment>
<evidence type="ECO:0000256" key="4">
    <source>
        <dbReference type="SAM" id="MobiDB-lite"/>
    </source>
</evidence>
<feature type="compositionally biased region" description="Basic and acidic residues" evidence="4">
    <location>
        <begin position="170"/>
        <end position="182"/>
    </location>
</feature>
<dbReference type="STRING" id="3750.A0A498I628"/>
<dbReference type="InterPro" id="IPR036390">
    <property type="entry name" value="WH_DNA-bd_sf"/>
</dbReference>
<dbReference type="InterPro" id="IPR017956">
    <property type="entry name" value="AT_hook_DNA-bd_motif"/>
</dbReference>
<dbReference type="Proteomes" id="UP000290289">
    <property type="component" value="Chromosome 13"/>
</dbReference>
<dbReference type="Gene3D" id="1.10.10.10">
    <property type="entry name" value="Winged helix-like DNA-binding domain superfamily/Winged helix DNA-binding domain"/>
    <property type="match status" value="1"/>
</dbReference>
<feature type="compositionally biased region" description="Basic residues" evidence="4">
    <location>
        <begin position="597"/>
        <end position="607"/>
    </location>
</feature>
<dbReference type="AlphaFoldDB" id="A0A498I628"/>
<dbReference type="PRINTS" id="PR00929">
    <property type="entry name" value="ATHOOK"/>
</dbReference>
<feature type="compositionally biased region" description="Basic and acidic residues" evidence="4">
    <location>
        <begin position="440"/>
        <end position="450"/>
    </location>
</feature>
<evidence type="ECO:0000256" key="3">
    <source>
        <dbReference type="ARBA" id="ARBA00023242"/>
    </source>
</evidence>
<evidence type="ECO:0000313" key="7">
    <source>
        <dbReference type="Proteomes" id="UP000290289"/>
    </source>
</evidence>
<dbReference type="PROSITE" id="PS51504">
    <property type="entry name" value="H15"/>
    <property type="match status" value="1"/>
</dbReference>
<sequence>MATLKPDPLLHRLRNADDHRLKRFRRRLCDAVLARIAASEPSKPIDSDRLKSNIERGLRLLIPAFHIPNHPPYASMIQRAIKVLNEDGGVSEGGISEFIKREYKDLPLAHEGFLRHHLRKLCESGVVVSLKRGRYNVANQDDEDDDGNVEDRECHSKRREGKGRVPGRRQGIEDGGREEEAHKKVFGESIAEMELKDKGDAGEKQKHFGVTEDQCEPETKQMQMASKELDEGGLSEEGIVAFVEPKYNHGEVVKKETVKEHIEAEVIKENHHRKEEQSGKICKQSEPQAQNVKVGTMMLGISLEGGRYNVGVKDGGDGGVEDRECRSERGLGRVQGRQGRNEDGGREEGEQNEGFGKSIVVGRRNEETQEHFGVTENQCESEMKLMQMIEEQFDFERAGIKLDGEGGLNEEAIVAFPKPEYNPGKANTNEMIKEKTEAEVIEENHHREEVQSGETYEQNEPQAQEVEVIENHCHPQSVKIRESGDVVQGQNFEVGSKILECHGDENPKTQLKGPFAPDGQQQKPPLQGQVKGRRGKPRKPRKDSESSWQWVPFVPESPHEEQPPKRRGRPPKARNNVDVSTRALVPEHDQNEQPPRGRGRGRPRKPKQGGGEPSLPSQPHHPQQQPQRRGRGRPLKPKLVAENAEIPEKLEIEQLQ</sequence>
<feature type="compositionally biased region" description="Basic and acidic residues" evidence="4">
    <location>
        <begin position="314"/>
        <end position="331"/>
    </location>
</feature>
<accession>A0A498I628</accession>
<feature type="compositionally biased region" description="Basic residues" evidence="4">
    <location>
        <begin position="155"/>
        <end position="167"/>
    </location>
</feature>
<dbReference type="GO" id="GO:0005730">
    <property type="term" value="C:nucleolus"/>
    <property type="evidence" value="ECO:0007669"/>
    <property type="project" value="TreeGrafter"/>
</dbReference>
<protein>
    <recommendedName>
        <fullName evidence="5">H15 domain-containing protein</fullName>
    </recommendedName>
</protein>
<comment type="subcellular location">
    <subcellularLocation>
        <location evidence="1">Nucleus</location>
    </subcellularLocation>
</comment>
<reference evidence="6 7" key="1">
    <citation type="submission" date="2018-10" db="EMBL/GenBank/DDBJ databases">
        <title>A high-quality apple genome assembly.</title>
        <authorList>
            <person name="Hu J."/>
        </authorList>
    </citation>
    <scope>NUCLEOTIDE SEQUENCE [LARGE SCALE GENOMIC DNA]</scope>
    <source>
        <strain evidence="7">cv. HFTH1</strain>
        <tissue evidence="6">Young leaf</tissue>
    </source>
</reference>
<dbReference type="PANTHER" id="PTHR11467:SF109">
    <property type="entry name" value="H15 DOMAIN-CONTAINING PROTEIN"/>
    <property type="match status" value="1"/>
</dbReference>
<feature type="region of interest" description="Disordered" evidence="4">
    <location>
        <begin position="138"/>
        <end position="182"/>
    </location>
</feature>
<dbReference type="GO" id="GO:0030261">
    <property type="term" value="P:chromosome condensation"/>
    <property type="evidence" value="ECO:0007669"/>
    <property type="project" value="TreeGrafter"/>
</dbReference>
<feature type="region of interest" description="Disordered" evidence="4">
    <location>
        <begin position="440"/>
        <end position="466"/>
    </location>
</feature>
<dbReference type="GO" id="GO:0031492">
    <property type="term" value="F:nucleosomal DNA binding"/>
    <property type="evidence" value="ECO:0007669"/>
    <property type="project" value="TreeGrafter"/>
</dbReference>
<feature type="compositionally biased region" description="Basic and acidic residues" evidence="4">
    <location>
        <begin position="339"/>
        <end position="349"/>
    </location>
</feature>
<keyword evidence="2" id="KW-0238">DNA-binding</keyword>
<feature type="compositionally biased region" description="Basic residues" evidence="4">
    <location>
        <begin position="531"/>
        <end position="541"/>
    </location>
</feature>
<keyword evidence="3" id="KW-0539">Nucleus</keyword>
<dbReference type="PANTHER" id="PTHR11467">
    <property type="entry name" value="HISTONE H1"/>
    <property type="match status" value="1"/>
</dbReference>
<dbReference type="GO" id="GO:0006334">
    <property type="term" value="P:nucleosome assembly"/>
    <property type="evidence" value="ECO:0007669"/>
    <property type="project" value="InterPro"/>
</dbReference>
<feature type="compositionally biased region" description="Polar residues" evidence="4">
    <location>
        <begin position="452"/>
        <end position="462"/>
    </location>
</feature>
<dbReference type="GO" id="GO:0003690">
    <property type="term" value="F:double-stranded DNA binding"/>
    <property type="evidence" value="ECO:0007669"/>
    <property type="project" value="TreeGrafter"/>
</dbReference>
<feature type="region of interest" description="Disordered" evidence="4">
    <location>
        <begin position="498"/>
        <end position="656"/>
    </location>
</feature>
<feature type="compositionally biased region" description="Low complexity" evidence="4">
    <location>
        <begin position="613"/>
        <end position="627"/>
    </location>
</feature>
<dbReference type="Pfam" id="PF00538">
    <property type="entry name" value="Linker_histone"/>
    <property type="match status" value="1"/>
</dbReference>
<feature type="region of interest" description="Disordered" evidence="4">
    <location>
        <begin position="310"/>
        <end position="356"/>
    </location>
</feature>
<dbReference type="CDD" id="cd00073">
    <property type="entry name" value="H15"/>
    <property type="match status" value="1"/>
</dbReference>
<feature type="domain" description="H15" evidence="5">
    <location>
        <begin position="69"/>
        <end position="139"/>
    </location>
</feature>
<dbReference type="InterPro" id="IPR005818">
    <property type="entry name" value="Histone_H1/H5_H15"/>
</dbReference>
<dbReference type="GO" id="GO:0000786">
    <property type="term" value="C:nucleosome"/>
    <property type="evidence" value="ECO:0007669"/>
    <property type="project" value="InterPro"/>
</dbReference>
<evidence type="ECO:0000256" key="1">
    <source>
        <dbReference type="ARBA" id="ARBA00004123"/>
    </source>
</evidence>
<feature type="compositionally biased region" description="Basic and acidic residues" evidence="4">
    <location>
        <begin position="646"/>
        <end position="656"/>
    </location>
</feature>
<dbReference type="GO" id="GO:0045910">
    <property type="term" value="P:negative regulation of DNA recombination"/>
    <property type="evidence" value="ECO:0007669"/>
    <property type="project" value="TreeGrafter"/>
</dbReference>
<dbReference type="SMART" id="SM00526">
    <property type="entry name" value="H15"/>
    <property type="match status" value="1"/>
</dbReference>
<proteinExistence type="predicted"/>
<dbReference type="InterPro" id="IPR036388">
    <property type="entry name" value="WH-like_DNA-bd_sf"/>
</dbReference>
<evidence type="ECO:0000313" key="6">
    <source>
        <dbReference type="EMBL" id="RXH79198.1"/>
    </source>
</evidence>
<evidence type="ECO:0000256" key="2">
    <source>
        <dbReference type="ARBA" id="ARBA00023125"/>
    </source>
</evidence>
<name>A0A498I628_MALDO</name>
<keyword evidence="7" id="KW-1185">Reference proteome</keyword>
<organism evidence="6 7">
    <name type="scientific">Malus domestica</name>
    <name type="common">Apple</name>
    <name type="synonym">Pyrus malus</name>
    <dbReference type="NCBI Taxonomy" id="3750"/>
    <lineage>
        <taxon>Eukaryota</taxon>
        <taxon>Viridiplantae</taxon>
        <taxon>Streptophyta</taxon>
        <taxon>Embryophyta</taxon>
        <taxon>Tracheophyta</taxon>
        <taxon>Spermatophyta</taxon>
        <taxon>Magnoliopsida</taxon>
        <taxon>eudicotyledons</taxon>
        <taxon>Gunneridae</taxon>
        <taxon>Pentapetalae</taxon>
        <taxon>rosids</taxon>
        <taxon>fabids</taxon>
        <taxon>Rosales</taxon>
        <taxon>Rosaceae</taxon>
        <taxon>Amygdaloideae</taxon>
        <taxon>Maleae</taxon>
        <taxon>Malus</taxon>
    </lineage>
</organism>
<dbReference type="EMBL" id="RDQH01000339">
    <property type="protein sequence ID" value="RXH79198.1"/>
    <property type="molecule type" value="Genomic_DNA"/>
</dbReference>
<gene>
    <name evidence="6" type="ORF">DVH24_040345</name>
</gene>
<dbReference type="SUPFAM" id="SSF46785">
    <property type="entry name" value="Winged helix' DNA-binding domain"/>
    <property type="match status" value="1"/>
</dbReference>
<evidence type="ECO:0000259" key="5">
    <source>
        <dbReference type="PROSITE" id="PS51504"/>
    </source>
</evidence>